<dbReference type="PANTHER" id="PTHR31650">
    <property type="entry name" value="O-ACYLTRANSFERASE (WSD1-LIKE) FAMILY PROTEIN"/>
    <property type="match status" value="1"/>
</dbReference>
<dbReference type="NCBIfam" id="TIGR02946">
    <property type="entry name" value="acyl_WS_DGAT"/>
    <property type="match status" value="1"/>
</dbReference>
<dbReference type="InterPro" id="IPR009721">
    <property type="entry name" value="O-acyltransferase_WSD1_C"/>
</dbReference>
<evidence type="ECO:0000259" key="12">
    <source>
        <dbReference type="Pfam" id="PF06974"/>
    </source>
</evidence>
<gene>
    <name evidence="13" type="ORF">EV700_3151</name>
</gene>
<dbReference type="Proteomes" id="UP000292423">
    <property type="component" value="Unassembled WGS sequence"/>
</dbReference>
<dbReference type="GO" id="GO:0019432">
    <property type="term" value="P:triglyceride biosynthetic process"/>
    <property type="evidence" value="ECO:0007669"/>
    <property type="project" value="UniProtKB-UniPathway"/>
</dbReference>
<evidence type="ECO:0000256" key="3">
    <source>
        <dbReference type="ARBA" id="ARBA00009587"/>
    </source>
</evidence>
<dbReference type="InterPro" id="IPR045034">
    <property type="entry name" value="O-acyltransferase_WSD1-like"/>
</dbReference>
<dbReference type="Pfam" id="PF03007">
    <property type="entry name" value="WS_DGAT_cat"/>
    <property type="match status" value="1"/>
</dbReference>
<dbReference type="InterPro" id="IPR014292">
    <property type="entry name" value="Acyl_transf_WS/DGAT"/>
</dbReference>
<dbReference type="GO" id="GO:0051701">
    <property type="term" value="P:biological process involved in interaction with host"/>
    <property type="evidence" value="ECO:0007669"/>
    <property type="project" value="TreeGrafter"/>
</dbReference>
<evidence type="ECO:0000256" key="6">
    <source>
        <dbReference type="ARBA" id="ARBA00022679"/>
    </source>
</evidence>
<organism evidence="13 14">
    <name type="scientific">Fluviicoccus keumensis</name>
    <dbReference type="NCBI Taxonomy" id="1435465"/>
    <lineage>
        <taxon>Bacteria</taxon>
        <taxon>Pseudomonadati</taxon>
        <taxon>Pseudomonadota</taxon>
        <taxon>Gammaproteobacteria</taxon>
        <taxon>Moraxellales</taxon>
        <taxon>Moraxellaceae</taxon>
        <taxon>Fluviicoccus</taxon>
    </lineage>
</organism>
<dbReference type="RefSeq" id="WP_130415560.1">
    <property type="nucleotide sequence ID" value="NZ_SHKX01000016.1"/>
</dbReference>
<comment type="caution">
    <text evidence="13">The sequence shown here is derived from an EMBL/GenBank/DDBJ whole genome shotgun (WGS) entry which is preliminary data.</text>
</comment>
<keyword evidence="7" id="KW-0319">Glycerol metabolism</keyword>
<comment type="pathway">
    <text evidence="1">Glycerolipid metabolism; triacylglycerol biosynthesis.</text>
</comment>
<keyword evidence="8" id="KW-0443">Lipid metabolism</keyword>
<keyword evidence="6 13" id="KW-0808">Transferase</keyword>
<evidence type="ECO:0000313" key="14">
    <source>
        <dbReference type="Proteomes" id="UP000292423"/>
    </source>
</evidence>
<dbReference type="GO" id="GO:0001666">
    <property type="term" value="P:response to hypoxia"/>
    <property type="evidence" value="ECO:0007669"/>
    <property type="project" value="TreeGrafter"/>
</dbReference>
<evidence type="ECO:0000256" key="5">
    <source>
        <dbReference type="ARBA" id="ARBA00022516"/>
    </source>
</evidence>
<evidence type="ECO:0000313" key="13">
    <source>
        <dbReference type="EMBL" id="RZU36938.1"/>
    </source>
</evidence>
<proteinExistence type="inferred from homology"/>
<name>A0A4Q7YIH7_9GAMM</name>
<dbReference type="GO" id="GO:0004144">
    <property type="term" value="F:diacylglycerol O-acyltransferase activity"/>
    <property type="evidence" value="ECO:0007669"/>
    <property type="project" value="UniProtKB-EC"/>
</dbReference>
<evidence type="ECO:0000259" key="11">
    <source>
        <dbReference type="Pfam" id="PF03007"/>
    </source>
</evidence>
<dbReference type="GO" id="GO:0071731">
    <property type="term" value="P:response to nitric oxide"/>
    <property type="evidence" value="ECO:0007669"/>
    <property type="project" value="TreeGrafter"/>
</dbReference>
<evidence type="ECO:0000256" key="1">
    <source>
        <dbReference type="ARBA" id="ARBA00004771"/>
    </source>
</evidence>
<dbReference type="EMBL" id="SHKX01000016">
    <property type="protein sequence ID" value="RZU36938.1"/>
    <property type="molecule type" value="Genomic_DNA"/>
</dbReference>
<dbReference type="Pfam" id="PF06974">
    <property type="entry name" value="WS_DGAT_C"/>
    <property type="match status" value="1"/>
</dbReference>
<reference evidence="13 14" key="1">
    <citation type="submission" date="2019-02" db="EMBL/GenBank/DDBJ databases">
        <title>Genomic Encyclopedia of Type Strains, Phase IV (KMG-IV): sequencing the most valuable type-strain genomes for metagenomic binning, comparative biology and taxonomic classification.</title>
        <authorList>
            <person name="Goeker M."/>
        </authorList>
    </citation>
    <scope>NUCLEOTIDE SEQUENCE [LARGE SCALE GENOMIC DNA]</scope>
    <source>
        <strain evidence="13 14">DSM 105135</strain>
    </source>
</reference>
<evidence type="ECO:0000256" key="8">
    <source>
        <dbReference type="ARBA" id="ARBA00023098"/>
    </source>
</evidence>
<dbReference type="UniPathway" id="UPA00282"/>
<dbReference type="GO" id="GO:0005886">
    <property type="term" value="C:plasma membrane"/>
    <property type="evidence" value="ECO:0007669"/>
    <property type="project" value="TreeGrafter"/>
</dbReference>
<comment type="pathway">
    <text evidence="2">Lipid metabolism.</text>
</comment>
<keyword evidence="5" id="KW-0444">Lipid biosynthesis</keyword>
<evidence type="ECO:0000256" key="2">
    <source>
        <dbReference type="ARBA" id="ARBA00005189"/>
    </source>
</evidence>
<evidence type="ECO:0000256" key="10">
    <source>
        <dbReference type="ARBA" id="ARBA00048109"/>
    </source>
</evidence>
<keyword evidence="9 13" id="KW-0012">Acyltransferase</keyword>
<keyword evidence="14" id="KW-1185">Reference proteome</keyword>
<protein>
    <recommendedName>
        <fullName evidence="4">diacylglycerol O-acyltransferase</fullName>
        <ecNumber evidence="4">2.3.1.20</ecNumber>
    </recommendedName>
</protein>
<feature type="domain" description="O-acyltransferase WSD1-like N-terminal" evidence="11">
    <location>
        <begin position="4"/>
        <end position="263"/>
    </location>
</feature>
<dbReference type="GO" id="GO:0006071">
    <property type="term" value="P:glycerol metabolic process"/>
    <property type="evidence" value="ECO:0007669"/>
    <property type="project" value="UniProtKB-KW"/>
</dbReference>
<dbReference type="SUPFAM" id="SSF52777">
    <property type="entry name" value="CoA-dependent acyltransferases"/>
    <property type="match status" value="1"/>
</dbReference>
<evidence type="ECO:0000256" key="7">
    <source>
        <dbReference type="ARBA" id="ARBA00022798"/>
    </source>
</evidence>
<feature type="domain" description="O-acyltransferase WSD1 C-terminal" evidence="12">
    <location>
        <begin position="302"/>
        <end position="446"/>
    </location>
</feature>
<evidence type="ECO:0000256" key="9">
    <source>
        <dbReference type="ARBA" id="ARBA00023315"/>
    </source>
</evidence>
<dbReference type="AlphaFoldDB" id="A0A4Q7YIH7"/>
<evidence type="ECO:0000256" key="4">
    <source>
        <dbReference type="ARBA" id="ARBA00013244"/>
    </source>
</evidence>
<accession>A0A4Q7YIH7</accession>
<dbReference type="PANTHER" id="PTHR31650:SF1">
    <property type="entry name" value="WAX ESTER SYNTHASE_DIACYLGLYCEROL ACYLTRANSFERASE 4-RELATED"/>
    <property type="match status" value="1"/>
</dbReference>
<dbReference type="OrthoDB" id="9810950at2"/>
<comment type="similarity">
    <text evidence="3">Belongs to the long-chain O-acyltransferase family.</text>
</comment>
<comment type="catalytic activity">
    <reaction evidence="10">
        <text>an acyl-CoA + a 1,2-diacyl-sn-glycerol = a triacyl-sn-glycerol + CoA</text>
        <dbReference type="Rhea" id="RHEA:10868"/>
        <dbReference type="ChEBI" id="CHEBI:17815"/>
        <dbReference type="ChEBI" id="CHEBI:57287"/>
        <dbReference type="ChEBI" id="CHEBI:58342"/>
        <dbReference type="ChEBI" id="CHEBI:64615"/>
        <dbReference type="EC" id="2.3.1.20"/>
    </reaction>
</comment>
<dbReference type="EC" id="2.3.1.20" evidence="4"/>
<sequence>MRALGPIDQLFLWLERRQQPMHVGGLMLFDIPEDAEPSSFVHEVAEKMRQITPPVRPFNQHLQGMFWAEDDEFDLEHHFRHIALPEPGRIRELLAYVSQQHSALLDRAKPLWECHLIEGIEGNRFALYFKVHHSMVDGVAGMRIAQQMLADSPDEKTDTPLWAVKRRKRSAKEESNNPISVFANVMNTLRDQISTIPTVSRELAKAIRSSYHHDPEYVSVFQAPRSILNQRVSGSRRFAAQSYDLNRIKAISKTTGSTINDVVLAMCAGALRTYMMELNALPEKPLIAMVPVSLRRDDSEGGNQISMLLANLATHLPDAADRLEVIRRTMQNSKDRLRRMSQAEIMNYSAMIYSISGANLITGIAPKWQACNLVISNVPGPQEPKYWHGAKLSGLYPVSIVLDGMALNITMTSYVDTLEFGLIACRKALPSMQRLLTYLEDSLMELERVANLA</sequence>
<dbReference type="InterPro" id="IPR004255">
    <property type="entry name" value="O-acyltransferase_WSD1_N"/>
</dbReference>